<evidence type="ECO:0000313" key="4">
    <source>
        <dbReference type="Proteomes" id="UP000580250"/>
    </source>
</evidence>
<evidence type="ECO:0000313" key="3">
    <source>
        <dbReference type="EMBL" id="CAD2196366.1"/>
    </source>
</evidence>
<dbReference type="GO" id="GO:0015074">
    <property type="term" value="P:DNA integration"/>
    <property type="evidence" value="ECO:0007669"/>
    <property type="project" value="InterPro"/>
</dbReference>
<feature type="domain" description="Integrase catalytic" evidence="2">
    <location>
        <begin position="227"/>
        <end position="329"/>
    </location>
</feature>
<dbReference type="EC" id="2.7.7.49" evidence="1"/>
<dbReference type="FunFam" id="1.10.340.70:FF:000003">
    <property type="entry name" value="Protein CBG25708"/>
    <property type="match status" value="1"/>
</dbReference>
<dbReference type="OrthoDB" id="5851910at2759"/>
<dbReference type="SUPFAM" id="SSF53098">
    <property type="entry name" value="Ribonuclease H-like"/>
    <property type="match status" value="1"/>
</dbReference>
<dbReference type="InterPro" id="IPR041588">
    <property type="entry name" value="Integrase_H2C2"/>
</dbReference>
<dbReference type="Proteomes" id="UP000580250">
    <property type="component" value="Unassembled WGS sequence"/>
</dbReference>
<dbReference type="Pfam" id="PF00665">
    <property type="entry name" value="rve"/>
    <property type="match status" value="1"/>
</dbReference>
<dbReference type="PROSITE" id="PS50994">
    <property type="entry name" value="INTEGRASE"/>
    <property type="match status" value="1"/>
</dbReference>
<proteinExistence type="predicted"/>
<dbReference type="Pfam" id="PF17921">
    <property type="entry name" value="Integrase_H2C2"/>
    <property type="match status" value="1"/>
</dbReference>
<dbReference type="GO" id="GO:0003676">
    <property type="term" value="F:nucleic acid binding"/>
    <property type="evidence" value="ECO:0007669"/>
    <property type="project" value="InterPro"/>
</dbReference>
<protein>
    <recommendedName>
        <fullName evidence="1">RNA-directed DNA polymerase</fullName>
        <ecNumber evidence="1">2.7.7.49</ecNumber>
    </recommendedName>
</protein>
<gene>
    <name evidence="3" type="ORF">MENT_LOCUS49529</name>
</gene>
<dbReference type="Gene3D" id="1.10.340.70">
    <property type="match status" value="1"/>
</dbReference>
<sequence>MDKHGLTILRTDHKPLLAIFGKNKGIKVFSASRLQRWALLLTNYDFKIEFVSTNQMGMADTLSRLISEKSELEDKVIALVSGSENCSNEDCCEDSLLVEESVKYVLNIMLDECRTSECRTDECRTSEKNGWPKVVSDPTLSIWSNRRQELEVIDECIMFSGKIVIPKNLRKSVLKVLHETHPGSAKMKGVAREYMYWPNIGRDIEDWVANCIMCQSAESAAKRPIKSELRPWPNTNRNWERVHIDFAGPCKDGKVYFIVIDAHSKWPEVFENMTTSVKDVIKCFEWLGTHYGYPETIVSDNGSPFRSNEFKVYCQNKGISQVFSAPYHP</sequence>
<dbReference type="AlphaFoldDB" id="A0A6V7XAK6"/>
<dbReference type="InterPro" id="IPR012337">
    <property type="entry name" value="RNaseH-like_sf"/>
</dbReference>
<dbReference type="PANTHER" id="PTHR37984">
    <property type="entry name" value="PROTEIN CBG26694"/>
    <property type="match status" value="1"/>
</dbReference>
<accession>A0A6V7XAK6</accession>
<dbReference type="EMBL" id="CAJEWN010001308">
    <property type="protein sequence ID" value="CAD2196366.1"/>
    <property type="molecule type" value="Genomic_DNA"/>
</dbReference>
<dbReference type="GO" id="GO:0003964">
    <property type="term" value="F:RNA-directed DNA polymerase activity"/>
    <property type="evidence" value="ECO:0007669"/>
    <property type="project" value="UniProtKB-EC"/>
</dbReference>
<name>A0A6V7XAK6_MELEN</name>
<dbReference type="PANTHER" id="PTHR37984:SF5">
    <property type="entry name" value="PROTEIN NYNRIN-LIKE"/>
    <property type="match status" value="1"/>
</dbReference>
<dbReference type="InterPro" id="IPR036397">
    <property type="entry name" value="RNaseH_sf"/>
</dbReference>
<dbReference type="InterPro" id="IPR001584">
    <property type="entry name" value="Integrase_cat-core"/>
</dbReference>
<comment type="caution">
    <text evidence="3">The sequence shown here is derived from an EMBL/GenBank/DDBJ whole genome shotgun (WGS) entry which is preliminary data.</text>
</comment>
<evidence type="ECO:0000256" key="1">
    <source>
        <dbReference type="ARBA" id="ARBA00012493"/>
    </source>
</evidence>
<evidence type="ECO:0000259" key="2">
    <source>
        <dbReference type="PROSITE" id="PS50994"/>
    </source>
</evidence>
<organism evidence="3 4">
    <name type="scientific">Meloidogyne enterolobii</name>
    <name type="common">Root-knot nematode worm</name>
    <name type="synonym">Meloidogyne mayaguensis</name>
    <dbReference type="NCBI Taxonomy" id="390850"/>
    <lineage>
        <taxon>Eukaryota</taxon>
        <taxon>Metazoa</taxon>
        <taxon>Ecdysozoa</taxon>
        <taxon>Nematoda</taxon>
        <taxon>Chromadorea</taxon>
        <taxon>Rhabditida</taxon>
        <taxon>Tylenchina</taxon>
        <taxon>Tylenchomorpha</taxon>
        <taxon>Tylenchoidea</taxon>
        <taxon>Meloidogynidae</taxon>
        <taxon>Meloidogyninae</taxon>
        <taxon>Meloidogyne</taxon>
    </lineage>
</organism>
<dbReference type="InterPro" id="IPR050951">
    <property type="entry name" value="Retrovirus_Pol_polyprotein"/>
</dbReference>
<reference evidence="3 4" key="1">
    <citation type="submission" date="2020-08" db="EMBL/GenBank/DDBJ databases">
        <authorList>
            <person name="Koutsovoulos G."/>
            <person name="Danchin GJ E."/>
        </authorList>
    </citation>
    <scope>NUCLEOTIDE SEQUENCE [LARGE SCALE GENOMIC DNA]</scope>
</reference>
<dbReference type="Gene3D" id="3.30.420.10">
    <property type="entry name" value="Ribonuclease H-like superfamily/Ribonuclease H"/>
    <property type="match status" value="1"/>
</dbReference>